<dbReference type="PANTHER" id="PTHR32309:SF13">
    <property type="entry name" value="FERRIC ENTEROBACTIN TRANSPORT PROTEIN FEPE"/>
    <property type="match status" value="1"/>
</dbReference>
<keyword evidence="4" id="KW-1185">Reference proteome</keyword>
<evidence type="ECO:0000313" key="4">
    <source>
        <dbReference type="Proteomes" id="UP000229757"/>
    </source>
</evidence>
<dbReference type="SUPFAM" id="SSF52540">
    <property type="entry name" value="P-loop containing nucleoside triphosphate hydrolases"/>
    <property type="match status" value="1"/>
</dbReference>
<dbReference type="InterPro" id="IPR027417">
    <property type="entry name" value="P-loop_NTPase"/>
</dbReference>
<name>A0A2K8KKA3_9GAMM</name>
<dbReference type="RefSeq" id="WP_100255828.1">
    <property type="nucleotide sequence ID" value="NZ_CP011797.1"/>
</dbReference>
<dbReference type="KEGG" id="rfo:REIFOR_00246"/>
<dbReference type="PANTHER" id="PTHR32309">
    <property type="entry name" value="TYROSINE-PROTEIN KINASE"/>
    <property type="match status" value="1"/>
</dbReference>
<organism evidence="3 4">
    <name type="scientific">Reinekea forsetii</name>
    <dbReference type="NCBI Taxonomy" id="1336806"/>
    <lineage>
        <taxon>Bacteria</taxon>
        <taxon>Pseudomonadati</taxon>
        <taxon>Pseudomonadota</taxon>
        <taxon>Gammaproteobacteria</taxon>
        <taxon>Oceanospirillales</taxon>
        <taxon>Saccharospirillaceae</taxon>
        <taxon>Reinekea</taxon>
    </lineage>
</organism>
<dbReference type="EMBL" id="CP011797">
    <property type="protein sequence ID" value="ATX75423.1"/>
    <property type="molecule type" value="Genomic_DNA"/>
</dbReference>
<dbReference type="Gene3D" id="3.40.50.300">
    <property type="entry name" value="P-loop containing nucleotide triphosphate hydrolases"/>
    <property type="match status" value="1"/>
</dbReference>
<keyword evidence="2" id="KW-0067">ATP-binding</keyword>
<dbReference type="OrthoDB" id="9775724at2"/>
<evidence type="ECO:0000256" key="2">
    <source>
        <dbReference type="ARBA" id="ARBA00022840"/>
    </source>
</evidence>
<keyword evidence="1" id="KW-0547">Nucleotide-binding</keyword>
<accession>A0A2K8KKA3</accession>
<protein>
    <submittedName>
        <fullName evidence="3">Polysaccharide biosynthesis protein</fullName>
    </submittedName>
</protein>
<dbReference type="AlphaFoldDB" id="A0A2K8KKA3"/>
<dbReference type="InterPro" id="IPR005702">
    <property type="entry name" value="Wzc-like_C"/>
</dbReference>
<reference evidence="3 4" key="1">
    <citation type="journal article" date="2017" name="Environ. Microbiol.">
        <title>Genomic and physiological analyses of 'Reinekea forsetii' reveal a versatile opportunistic lifestyle during spring algae blooms.</title>
        <authorList>
            <person name="Avci B."/>
            <person name="Hahnke R.L."/>
            <person name="Chafee M."/>
            <person name="Fischer T."/>
            <person name="Gruber-Vodicka H."/>
            <person name="Tegetmeyer H.E."/>
            <person name="Harder J."/>
            <person name="Fuchs B.M."/>
            <person name="Amann R.I."/>
            <person name="Teeling H."/>
        </authorList>
    </citation>
    <scope>NUCLEOTIDE SEQUENCE [LARGE SCALE GENOMIC DNA]</scope>
    <source>
        <strain evidence="3 4">Hel1_31_D35</strain>
    </source>
</reference>
<dbReference type="GO" id="GO:0004713">
    <property type="term" value="F:protein tyrosine kinase activity"/>
    <property type="evidence" value="ECO:0007669"/>
    <property type="project" value="TreeGrafter"/>
</dbReference>
<dbReference type="Proteomes" id="UP000229757">
    <property type="component" value="Chromosome"/>
</dbReference>
<sequence length="274" mass="29968">MDQNKLVRAFEKNRAERIPKHQGTQDIRLRTLADVGPRHGAGKVLQVAPVTSLSDMRNPRPMPTHDMKAKSLVYAGMKHRAVLNAYRELRIKLLDQSESQNLSVMISSADSTDNGITTALNLAISFSLEVHSSALLIDCNPYRSDLPQLVTAPLTLGITDLLMTAGMGLGEIIYPSGIERVNVIPVGNSPSAAVELFSSHAMQDLIYELKNRYRDRVIVINAPPVLASSEARVLARYCDQCLLTVPYGQADMATIEDAITALGSTNLSGLVYRQ</sequence>
<evidence type="ECO:0000313" key="3">
    <source>
        <dbReference type="EMBL" id="ATX75423.1"/>
    </source>
</evidence>
<dbReference type="GO" id="GO:0005886">
    <property type="term" value="C:plasma membrane"/>
    <property type="evidence" value="ECO:0007669"/>
    <property type="project" value="TreeGrafter"/>
</dbReference>
<dbReference type="CDD" id="cd05387">
    <property type="entry name" value="BY-kinase"/>
    <property type="match status" value="1"/>
</dbReference>
<evidence type="ECO:0000256" key="1">
    <source>
        <dbReference type="ARBA" id="ARBA00022741"/>
    </source>
</evidence>
<gene>
    <name evidence="3" type="ORF">REIFOR_00246</name>
</gene>
<proteinExistence type="predicted"/>
<dbReference type="InterPro" id="IPR050445">
    <property type="entry name" value="Bact_polysacc_biosynth/exp"/>
</dbReference>